<dbReference type="Proteomes" id="UP000237347">
    <property type="component" value="Unassembled WGS sequence"/>
</dbReference>
<accession>A0AAW0KJS3</accession>
<evidence type="ECO:0000313" key="2">
    <source>
        <dbReference type="Proteomes" id="UP000237347"/>
    </source>
</evidence>
<dbReference type="AlphaFoldDB" id="A0AAW0KJS3"/>
<evidence type="ECO:0000313" key="1">
    <source>
        <dbReference type="EMBL" id="KAK7838898.1"/>
    </source>
</evidence>
<reference evidence="1 2" key="1">
    <citation type="journal article" date="2018" name="Sci. Data">
        <title>The draft genome sequence of cork oak.</title>
        <authorList>
            <person name="Ramos A.M."/>
            <person name="Usie A."/>
            <person name="Barbosa P."/>
            <person name="Barros P.M."/>
            <person name="Capote T."/>
            <person name="Chaves I."/>
            <person name="Simoes F."/>
            <person name="Abreu I."/>
            <person name="Carrasquinho I."/>
            <person name="Faro C."/>
            <person name="Guimaraes J.B."/>
            <person name="Mendonca D."/>
            <person name="Nobrega F."/>
            <person name="Rodrigues L."/>
            <person name="Saibo N.J.M."/>
            <person name="Varela M.C."/>
            <person name="Egas C."/>
            <person name="Matos J."/>
            <person name="Miguel C.M."/>
            <person name="Oliveira M.M."/>
            <person name="Ricardo C.P."/>
            <person name="Goncalves S."/>
        </authorList>
    </citation>
    <scope>NUCLEOTIDE SEQUENCE [LARGE SCALE GENOMIC DNA]</scope>
    <source>
        <strain evidence="2">cv. HL8</strain>
    </source>
</reference>
<sequence>MAAPQSPQSSGIPQPSKTEFLTCRSSTRYHSENAYNFTLCPELRKRCEKETGQDWNKIAHITTLIFDESLWSTKDFEGFEYLPNGSEHLVARPIKNDCNDDACCILKLAKV</sequence>
<comment type="caution">
    <text evidence="1">The sequence shown here is derived from an EMBL/GenBank/DDBJ whole genome shotgun (WGS) entry which is preliminary data.</text>
</comment>
<keyword evidence="2" id="KW-1185">Reference proteome</keyword>
<protein>
    <submittedName>
        <fullName evidence="1">Uncharacterized protein</fullName>
    </submittedName>
</protein>
<proteinExistence type="predicted"/>
<gene>
    <name evidence="1" type="ORF">CFP56_018961</name>
</gene>
<name>A0AAW0KJS3_QUESU</name>
<organism evidence="1 2">
    <name type="scientific">Quercus suber</name>
    <name type="common">Cork oak</name>
    <dbReference type="NCBI Taxonomy" id="58331"/>
    <lineage>
        <taxon>Eukaryota</taxon>
        <taxon>Viridiplantae</taxon>
        <taxon>Streptophyta</taxon>
        <taxon>Embryophyta</taxon>
        <taxon>Tracheophyta</taxon>
        <taxon>Spermatophyta</taxon>
        <taxon>Magnoliopsida</taxon>
        <taxon>eudicotyledons</taxon>
        <taxon>Gunneridae</taxon>
        <taxon>Pentapetalae</taxon>
        <taxon>rosids</taxon>
        <taxon>fabids</taxon>
        <taxon>Fagales</taxon>
        <taxon>Fagaceae</taxon>
        <taxon>Quercus</taxon>
    </lineage>
</organism>
<dbReference type="EMBL" id="PKMF04000295">
    <property type="protein sequence ID" value="KAK7838898.1"/>
    <property type="molecule type" value="Genomic_DNA"/>
</dbReference>